<evidence type="ECO:0000256" key="3">
    <source>
        <dbReference type="ARBA" id="ARBA00022630"/>
    </source>
</evidence>
<evidence type="ECO:0000256" key="2">
    <source>
        <dbReference type="ARBA" id="ARBA00007118"/>
    </source>
</evidence>
<dbReference type="Gene3D" id="3.40.109.10">
    <property type="entry name" value="NADH Oxidase"/>
    <property type="match status" value="1"/>
</dbReference>
<dbReference type="PANTHER" id="PTHR43673">
    <property type="entry name" value="NAD(P)H NITROREDUCTASE YDGI-RELATED"/>
    <property type="match status" value="1"/>
</dbReference>
<dbReference type="InterPro" id="IPR029479">
    <property type="entry name" value="Nitroreductase"/>
</dbReference>
<reference evidence="8 9" key="1">
    <citation type="submission" date="2016-08" db="EMBL/GenBank/DDBJ databases">
        <authorList>
            <person name="Seilhamer J.J."/>
        </authorList>
    </citation>
    <scope>NUCLEOTIDE SEQUENCE [LARGE SCALE GENOMIC DNA]</scope>
    <source>
        <strain evidence="8">Buetzberg</strain>
    </source>
</reference>
<dbReference type="CDD" id="cd02149">
    <property type="entry name" value="NfsB-like"/>
    <property type="match status" value="1"/>
</dbReference>
<dbReference type="InterPro" id="IPR000415">
    <property type="entry name" value="Nitroreductase-like"/>
</dbReference>
<keyword evidence="5" id="KW-0521">NADP</keyword>
<evidence type="ECO:0000256" key="6">
    <source>
        <dbReference type="ARBA" id="ARBA00023002"/>
    </source>
</evidence>
<dbReference type="STRING" id="118062.MCBB_2296"/>
<evidence type="ECO:0000259" key="7">
    <source>
        <dbReference type="Pfam" id="PF00881"/>
    </source>
</evidence>
<gene>
    <name evidence="8" type="primary">nox</name>
    <name evidence="8" type="ORF">MCBB_2296</name>
</gene>
<dbReference type="GeneID" id="30413129"/>
<comment type="cofactor">
    <cofactor evidence="1">
        <name>FMN</name>
        <dbReference type="ChEBI" id="CHEBI:58210"/>
    </cofactor>
</comment>
<proteinExistence type="inferred from homology"/>
<keyword evidence="9" id="KW-1185">Reference proteome</keyword>
<evidence type="ECO:0000256" key="4">
    <source>
        <dbReference type="ARBA" id="ARBA00022643"/>
    </source>
</evidence>
<comment type="similarity">
    <text evidence="2">Belongs to the nitroreductase family.</text>
</comment>
<evidence type="ECO:0000313" key="9">
    <source>
        <dbReference type="Proteomes" id="UP000094707"/>
    </source>
</evidence>
<dbReference type="EMBL" id="LT607756">
    <property type="protein sequence ID" value="SCG86834.1"/>
    <property type="molecule type" value="Genomic_DNA"/>
</dbReference>
<keyword evidence="6 8" id="KW-0560">Oxidoreductase</keyword>
<evidence type="ECO:0000256" key="5">
    <source>
        <dbReference type="ARBA" id="ARBA00022857"/>
    </source>
</evidence>
<keyword evidence="3" id="KW-0285">Flavoprotein</keyword>
<organism evidence="8 9">
    <name type="scientific">Methanobacterium congolense</name>
    <dbReference type="NCBI Taxonomy" id="118062"/>
    <lineage>
        <taxon>Archaea</taxon>
        <taxon>Methanobacteriati</taxon>
        <taxon>Methanobacteriota</taxon>
        <taxon>Methanomada group</taxon>
        <taxon>Methanobacteria</taxon>
        <taxon>Methanobacteriales</taxon>
        <taxon>Methanobacteriaceae</taxon>
        <taxon>Methanobacterium</taxon>
    </lineage>
</organism>
<keyword evidence="4" id="KW-0288">FMN</keyword>
<dbReference type="InterPro" id="IPR033878">
    <property type="entry name" value="NfsB-like"/>
</dbReference>
<dbReference type="RefSeq" id="WP_071907860.1">
    <property type="nucleotide sequence ID" value="NZ_LT607756.1"/>
</dbReference>
<accession>A0A1D3L5D5</accession>
<dbReference type="EC" id="1.6.99.3" evidence="8"/>
<dbReference type="KEGG" id="mcub:MCBB_2296"/>
<feature type="domain" description="Nitroreductase" evidence="7">
    <location>
        <begin position="8"/>
        <end position="180"/>
    </location>
</feature>
<protein>
    <submittedName>
        <fullName evidence="8">NADH dehydrogenase</fullName>
        <ecNumber evidence="8">1.6.99.3</ecNumber>
    </submittedName>
</protein>
<dbReference type="SUPFAM" id="SSF55469">
    <property type="entry name" value="FMN-dependent nitroreductase-like"/>
    <property type="match status" value="1"/>
</dbReference>
<dbReference type="GO" id="GO:0016491">
    <property type="term" value="F:oxidoreductase activity"/>
    <property type="evidence" value="ECO:0007669"/>
    <property type="project" value="UniProtKB-KW"/>
</dbReference>
<evidence type="ECO:0000256" key="1">
    <source>
        <dbReference type="ARBA" id="ARBA00001917"/>
    </source>
</evidence>
<evidence type="ECO:0000313" key="8">
    <source>
        <dbReference type="EMBL" id="SCG86834.1"/>
    </source>
</evidence>
<dbReference type="AlphaFoldDB" id="A0A1D3L5D5"/>
<name>A0A1D3L5D5_9EURY</name>
<dbReference type="Pfam" id="PF00881">
    <property type="entry name" value="Nitroreductase"/>
    <property type="match status" value="1"/>
</dbReference>
<dbReference type="PANTHER" id="PTHR43673:SF2">
    <property type="entry name" value="NITROREDUCTASE"/>
    <property type="match status" value="1"/>
</dbReference>
<dbReference type="OrthoDB" id="287850at2157"/>
<sequence>MEFQKLVQQRFASREYEDRKIDDALIDEILEMVRLSPSALNMQPWKIKVVADDDLKEQLYDKSFYQSQITKCSHVLVFCANRDLQGQIEKIINGMKAAGVPEEQINRYKTATQLVLSGSEESVLCEAQKNVYIAVTQAIYAAKSLGIDSCIVQGFEPAAYSEILELPSNLVPTLLVTLGYAADSPRPKVRFPKEDIFF</sequence>
<dbReference type="Proteomes" id="UP000094707">
    <property type="component" value="Chromosome I"/>
</dbReference>